<gene>
    <name evidence="2" type="ORF">VP01_1848g1</name>
</gene>
<reference evidence="2 3" key="1">
    <citation type="submission" date="2015-08" db="EMBL/GenBank/DDBJ databases">
        <title>Next Generation Sequencing and Analysis of the Genome of Puccinia sorghi L Schw, the Causal Agent of Maize Common Rust.</title>
        <authorList>
            <person name="Rochi L."/>
            <person name="Burguener G."/>
            <person name="Darino M."/>
            <person name="Turjanski A."/>
            <person name="Kreff E."/>
            <person name="Dieguez M.J."/>
            <person name="Sacco F."/>
        </authorList>
    </citation>
    <scope>NUCLEOTIDE SEQUENCE [LARGE SCALE GENOMIC DNA]</scope>
    <source>
        <strain evidence="2 3">RO10H11247</strain>
    </source>
</reference>
<feature type="compositionally biased region" description="Polar residues" evidence="1">
    <location>
        <begin position="612"/>
        <end position="634"/>
    </location>
</feature>
<sequence length="640" mass="72445">MQLCEIQFFQRWIPSSPSSKTFSLNCISSLCTQYFPSGDWVELFFRNFIVAEWEPVIRFQRFQYIIMVNGVFQSLLITNKEETAILDSIISFFNLITNLISPPPNLFFHRSSDSTNGYLGIHGKQLLVASLLSYGLNMVPDLRFEMIYWNVEHCVGLSIKPLKITLLKMDKLSLYSTFHSTPSFSKSSGCLTRLHSSTKCQFSFPVQVSISIGSTRNDFVAMYFAFRLKVASSVSARSGLYPLSGRCIQGSQVFSATSLVRACFNASTIIAGMKKATTSTSRKSSLSFFSNNAAGSTSLLLVVARLFSLWWYVSSPCGGTSLLPVRIINLQAVKRSTYSPAGGPPGQLSYLYLGQTTTPNPEKLNFRKQCGHCFDWQYHVRHLIIIHTIFFVGRPTGEFNTILRMLLRGWGCNRMTSFHEKYLEFWFLFLIFGQTIKFASLLGSGALLHLARYNNDAECKNPVDLAGAWQADAGRATECVIWVVYIIINKIYSQRFASAKFRMKVALGSPLLSLSLFELVELVVHQIAPLILRIERELEESTRKLVRYKSHRQRSCPPYHFYFFIKTHHNISACLWRQRFKIFHPATTSSSSWPSLCLKAEKNKKNKKESFSPGTSCRPTTNPALQSASPSTFSFGMISH</sequence>
<organism evidence="2 3">
    <name type="scientific">Puccinia sorghi</name>
    <dbReference type="NCBI Taxonomy" id="27349"/>
    <lineage>
        <taxon>Eukaryota</taxon>
        <taxon>Fungi</taxon>
        <taxon>Dikarya</taxon>
        <taxon>Basidiomycota</taxon>
        <taxon>Pucciniomycotina</taxon>
        <taxon>Pucciniomycetes</taxon>
        <taxon>Pucciniales</taxon>
        <taxon>Pucciniaceae</taxon>
        <taxon>Puccinia</taxon>
    </lineage>
</organism>
<feature type="region of interest" description="Disordered" evidence="1">
    <location>
        <begin position="607"/>
        <end position="640"/>
    </location>
</feature>
<evidence type="ECO:0000313" key="3">
    <source>
        <dbReference type="Proteomes" id="UP000037035"/>
    </source>
</evidence>
<protein>
    <submittedName>
        <fullName evidence="2">Uncharacterized protein</fullName>
    </submittedName>
</protein>
<evidence type="ECO:0000313" key="2">
    <source>
        <dbReference type="EMBL" id="KNZ58851.1"/>
    </source>
</evidence>
<keyword evidence="3" id="KW-1185">Reference proteome</keyword>
<accession>A0A0L6VDM3</accession>
<dbReference type="Proteomes" id="UP000037035">
    <property type="component" value="Unassembled WGS sequence"/>
</dbReference>
<comment type="caution">
    <text evidence="2">The sequence shown here is derived from an EMBL/GenBank/DDBJ whole genome shotgun (WGS) entry which is preliminary data.</text>
</comment>
<evidence type="ECO:0000256" key="1">
    <source>
        <dbReference type="SAM" id="MobiDB-lite"/>
    </source>
</evidence>
<dbReference type="EMBL" id="LAVV01006668">
    <property type="protein sequence ID" value="KNZ58851.1"/>
    <property type="molecule type" value="Genomic_DNA"/>
</dbReference>
<name>A0A0L6VDM3_9BASI</name>
<proteinExistence type="predicted"/>
<dbReference type="VEuPathDB" id="FungiDB:VP01_1848g1"/>
<dbReference type="AlphaFoldDB" id="A0A0L6VDM3"/>